<name>A0A1L0C094_9GAMM</name>
<proteinExistence type="predicted"/>
<dbReference type="InterPro" id="IPR030489">
    <property type="entry name" value="TR_Rrf2-type_CS"/>
</dbReference>
<dbReference type="NCBIfam" id="TIGR00738">
    <property type="entry name" value="rrf2_super"/>
    <property type="match status" value="1"/>
</dbReference>
<dbReference type="PROSITE" id="PS51197">
    <property type="entry name" value="HTH_RRF2_2"/>
    <property type="match status" value="1"/>
</dbReference>
<evidence type="ECO:0000313" key="3">
    <source>
        <dbReference type="Proteomes" id="UP000183794"/>
    </source>
</evidence>
<keyword evidence="1" id="KW-0238">DNA-binding</keyword>
<reference evidence="2 3" key="1">
    <citation type="submission" date="2016-11" db="EMBL/GenBank/DDBJ databases">
        <authorList>
            <person name="Jaros S."/>
            <person name="Januszkiewicz K."/>
            <person name="Wedrychowicz H."/>
        </authorList>
    </citation>
    <scope>NUCLEOTIDE SEQUENCE [LARGE SCALE GENOMIC DNA]</scope>
    <source>
        <strain evidence="2">NVI 5450</strain>
    </source>
</reference>
<dbReference type="GO" id="GO:0003700">
    <property type="term" value="F:DNA-binding transcription factor activity"/>
    <property type="evidence" value="ECO:0007669"/>
    <property type="project" value="TreeGrafter"/>
</dbReference>
<gene>
    <name evidence="2" type="ORF">NVI5450_4706</name>
</gene>
<evidence type="ECO:0000313" key="2">
    <source>
        <dbReference type="EMBL" id="SGZ18944.1"/>
    </source>
</evidence>
<dbReference type="PANTHER" id="PTHR33221">
    <property type="entry name" value="WINGED HELIX-TURN-HELIX TRANSCRIPTIONAL REGULATOR, RRF2 FAMILY"/>
    <property type="match status" value="1"/>
</dbReference>
<protein>
    <submittedName>
        <fullName evidence="2">Uncharacterized protein</fullName>
    </submittedName>
</protein>
<sequence>MYLANLPADQLSSIKEVSAFYNISQNHMSKVIAQLAKCGYIHTIKGKGGGISLAISPDKIRIGRVIQQLENKLDGVDCLSSNCPLRPGCKLKIALIKAVESYITTLNEYTLADFTENNEDISYLLQLDPT</sequence>
<evidence type="ECO:0000256" key="1">
    <source>
        <dbReference type="ARBA" id="ARBA00023125"/>
    </source>
</evidence>
<dbReference type="GO" id="GO:0003677">
    <property type="term" value="F:DNA binding"/>
    <property type="evidence" value="ECO:0007669"/>
    <property type="project" value="UniProtKB-KW"/>
</dbReference>
<dbReference type="Gene3D" id="1.10.10.10">
    <property type="entry name" value="Winged helix-like DNA-binding domain superfamily/Winged helix DNA-binding domain"/>
    <property type="match status" value="1"/>
</dbReference>
<dbReference type="InterPro" id="IPR036390">
    <property type="entry name" value="WH_DNA-bd_sf"/>
</dbReference>
<dbReference type="InterPro" id="IPR000944">
    <property type="entry name" value="Tscrpt_reg_Rrf2"/>
</dbReference>
<organism evidence="2 3">
    <name type="scientific">Moritella viscosa</name>
    <dbReference type="NCBI Taxonomy" id="80854"/>
    <lineage>
        <taxon>Bacteria</taxon>
        <taxon>Pseudomonadati</taxon>
        <taxon>Pseudomonadota</taxon>
        <taxon>Gammaproteobacteria</taxon>
        <taxon>Alteromonadales</taxon>
        <taxon>Moritellaceae</taxon>
        <taxon>Moritella</taxon>
    </lineage>
</organism>
<dbReference type="SUPFAM" id="SSF46785">
    <property type="entry name" value="Winged helix' DNA-binding domain"/>
    <property type="match status" value="1"/>
</dbReference>
<dbReference type="EMBL" id="FPLD01000136">
    <property type="protein sequence ID" value="SGZ18944.1"/>
    <property type="molecule type" value="Genomic_DNA"/>
</dbReference>
<dbReference type="AlphaFoldDB" id="A0A1L0C094"/>
<dbReference type="GO" id="GO:0005829">
    <property type="term" value="C:cytosol"/>
    <property type="evidence" value="ECO:0007669"/>
    <property type="project" value="TreeGrafter"/>
</dbReference>
<accession>A0A1L0C094</accession>
<dbReference type="PROSITE" id="PS01332">
    <property type="entry name" value="HTH_RRF2_1"/>
    <property type="match status" value="1"/>
</dbReference>
<dbReference type="PANTHER" id="PTHR33221:SF4">
    <property type="entry name" value="HTH-TYPE TRANSCRIPTIONAL REPRESSOR NSRR"/>
    <property type="match status" value="1"/>
</dbReference>
<dbReference type="Proteomes" id="UP000183794">
    <property type="component" value="Unassembled WGS sequence"/>
</dbReference>
<dbReference type="InterPro" id="IPR036388">
    <property type="entry name" value="WH-like_DNA-bd_sf"/>
</dbReference>
<dbReference type="Pfam" id="PF02082">
    <property type="entry name" value="Rrf2"/>
    <property type="match status" value="1"/>
</dbReference>